<dbReference type="Gene3D" id="2.40.50.140">
    <property type="entry name" value="Nucleic acid-binding proteins"/>
    <property type="match status" value="1"/>
</dbReference>
<feature type="domain" description="S1 motif" evidence="2">
    <location>
        <begin position="38"/>
        <end position="105"/>
    </location>
</feature>
<dbReference type="Pfam" id="PF00575">
    <property type="entry name" value="S1"/>
    <property type="match status" value="1"/>
</dbReference>
<evidence type="ECO:0000256" key="1">
    <source>
        <dbReference type="SAM" id="MobiDB-lite"/>
    </source>
</evidence>
<dbReference type="CDD" id="cd04487">
    <property type="entry name" value="RecJ_OBF2_like"/>
    <property type="match status" value="1"/>
</dbReference>
<dbReference type="KEGG" id="harc:HARCEL1_08310"/>
<protein>
    <submittedName>
        <fullName evidence="3">DNA-binding protein</fullName>
    </submittedName>
</protein>
<dbReference type="Pfam" id="PF01336">
    <property type="entry name" value="tRNA_anti-codon"/>
    <property type="match status" value="1"/>
</dbReference>
<dbReference type="GO" id="GO:0003677">
    <property type="term" value="F:DNA binding"/>
    <property type="evidence" value="ECO:0007669"/>
    <property type="project" value="UniProtKB-KW"/>
</dbReference>
<dbReference type="EMBL" id="CP028858">
    <property type="protein sequence ID" value="AWB27711.1"/>
    <property type="molecule type" value="Genomic_DNA"/>
</dbReference>
<feature type="compositionally biased region" description="Acidic residues" evidence="1">
    <location>
        <begin position="128"/>
        <end position="153"/>
    </location>
</feature>
<accession>A0A2R4X1R7</accession>
<dbReference type="InterPro" id="IPR003029">
    <property type="entry name" value="S1_domain"/>
</dbReference>
<feature type="region of interest" description="Disordered" evidence="1">
    <location>
        <begin position="118"/>
        <end position="224"/>
    </location>
</feature>
<sequence length="724" mass="77215">MSQCIICGTSTDGPICELHEQDVAFIFEGTRPGQLTPGRFYRGTVDGFAEFGVFVDVGDTVTGLLHQSELDQRLETLDWDPGQTVFVEVKNVRDNGNVDLGWSIRQAESSFRGVLIDDPAADTPLLPEDTDDEAATDDASDATDESGDTDETTTEPSSDGGDRDVGATGSADAEGTAVTGAVRSRDSDATAADESAAADTSESASETTDEVKHVDSDTAEPALQRVPIADLRDRLGSTVRIEGEIESARQTAGPTVFELADGTGTVECAAFESAGVRAYPSVEAGDLVRIDGEVRERRGDLQVETEALAVLDGDLREATTERIERAIAERAEPDAVEPLVEGLDVDPDPTAEVAGAIRRAIIEARPVIVRHSATADGYVGAAAIERAALGLIDEHHEAADAVYHNFDRRPIDGTVYSMDDATTDLTRMLEDADRHDEPYPLFVFVGAGGTDESVDGFGLLDVYDAEAIVIDSVADDSVADAVTTTLTPDRSAADLETPALPRGEPTATTLAATVAAHVDDSVRADLQHLPAVAIGRSVPGAALDAATAAGYDERTVREINEAVTLVANYQVYEDKRELVADLLFEADGGLASHVSEQYREKVDRALDTARAHLTETSVAGVAVTVLDVEAFTHRFEFPPVEILLDELYRERDDTDVVLGIDRDSLHLRTEAALDVRTVAERVTEHCPDAGVETASARAQRVEFLAGERDEVREATLAAIGEQLG</sequence>
<name>A0A2R4X1R7_9EURY</name>
<dbReference type="AlphaFoldDB" id="A0A2R4X1R7"/>
<dbReference type="Gene3D" id="2.40.50.1010">
    <property type="match status" value="1"/>
</dbReference>
<dbReference type="GeneID" id="36512503"/>
<feature type="compositionally biased region" description="Low complexity" evidence="1">
    <location>
        <begin position="189"/>
        <end position="206"/>
    </location>
</feature>
<dbReference type="SUPFAM" id="SSF50249">
    <property type="entry name" value="Nucleic acid-binding proteins"/>
    <property type="match status" value="2"/>
</dbReference>
<dbReference type="SMART" id="SM00316">
    <property type="entry name" value="S1"/>
    <property type="match status" value="1"/>
</dbReference>
<dbReference type="InterPro" id="IPR012340">
    <property type="entry name" value="NA-bd_OB-fold"/>
</dbReference>
<keyword evidence="3" id="KW-0238">DNA-binding</keyword>
<keyword evidence="4" id="KW-1185">Reference proteome</keyword>
<evidence type="ECO:0000313" key="3">
    <source>
        <dbReference type="EMBL" id="AWB27711.1"/>
    </source>
</evidence>
<gene>
    <name evidence="3" type="ORF">HARCEL1_08310</name>
</gene>
<dbReference type="InterPro" id="IPR004365">
    <property type="entry name" value="NA-bd_OB_tRNA"/>
</dbReference>
<dbReference type="RefSeq" id="WP_108382290.1">
    <property type="nucleotide sequence ID" value="NZ_CP028858.1"/>
</dbReference>
<evidence type="ECO:0000313" key="4">
    <source>
        <dbReference type="Proteomes" id="UP000244727"/>
    </source>
</evidence>
<dbReference type="PROSITE" id="PS50126">
    <property type="entry name" value="S1"/>
    <property type="match status" value="1"/>
</dbReference>
<evidence type="ECO:0000259" key="2">
    <source>
        <dbReference type="PROSITE" id="PS50126"/>
    </source>
</evidence>
<dbReference type="Proteomes" id="UP000244727">
    <property type="component" value="Chromosome"/>
</dbReference>
<proteinExistence type="predicted"/>
<organism evidence="3 4">
    <name type="scientific">Halococcoides cellulosivorans</name>
    <dbReference type="NCBI Taxonomy" id="1679096"/>
    <lineage>
        <taxon>Archaea</taxon>
        <taxon>Methanobacteriati</taxon>
        <taxon>Methanobacteriota</taxon>
        <taxon>Stenosarchaea group</taxon>
        <taxon>Halobacteria</taxon>
        <taxon>Halobacteriales</taxon>
        <taxon>Haloarculaceae</taxon>
        <taxon>Halococcoides</taxon>
    </lineage>
</organism>
<reference evidence="3 4" key="1">
    <citation type="submission" date="2018-04" db="EMBL/GenBank/DDBJ databases">
        <title>Halococcoides cellulosivorans gen. nov., sp. nov., an extremely halophilic cellulose-utilizing haloarchaeon from hypersaline lakes.</title>
        <authorList>
            <person name="Sorokin D.Y."/>
            <person name="Toshchakov S.V."/>
            <person name="Samarov N.I."/>
            <person name="Korzhenkov A."/>
            <person name="Kublanov I.V."/>
        </authorList>
    </citation>
    <scope>NUCLEOTIDE SEQUENCE [LARGE SCALE GENOMIC DNA]</scope>
    <source>
        <strain evidence="3 4">HArcel1</strain>
    </source>
</reference>